<comment type="similarity">
    <text evidence="3">Belongs to the GST superfamily. Sigma family.</text>
</comment>
<dbReference type="PROSITE" id="PS50404">
    <property type="entry name" value="GST_NTER"/>
    <property type="match status" value="1"/>
</dbReference>
<organism evidence="7 8">
    <name type="scientific">Hypsibius exemplaris</name>
    <name type="common">Freshwater tardigrade</name>
    <dbReference type="NCBI Taxonomy" id="2072580"/>
    <lineage>
        <taxon>Eukaryota</taxon>
        <taxon>Metazoa</taxon>
        <taxon>Ecdysozoa</taxon>
        <taxon>Tardigrada</taxon>
        <taxon>Eutardigrada</taxon>
        <taxon>Parachela</taxon>
        <taxon>Hypsibioidea</taxon>
        <taxon>Hypsibiidae</taxon>
        <taxon>Hypsibius</taxon>
    </lineage>
</organism>
<dbReference type="CDD" id="cd03039">
    <property type="entry name" value="GST_N_Sigma_like"/>
    <property type="match status" value="1"/>
</dbReference>
<dbReference type="InterPro" id="IPR040079">
    <property type="entry name" value="Glutathione_S-Trfase"/>
</dbReference>
<dbReference type="InterPro" id="IPR004045">
    <property type="entry name" value="Glutathione_S-Trfase_N"/>
</dbReference>
<evidence type="ECO:0000256" key="3">
    <source>
        <dbReference type="ARBA" id="ARBA00038317"/>
    </source>
</evidence>
<dbReference type="PROSITE" id="PS50405">
    <property type="entry name" value="GST_CTER"/>
    <property type="match status" value="1"/>
</dbReference>
<dbReference type="SFLD" id="SFLDG00363">
    <property type="entry name" value="AMPS_(cytGST):_Alpha-__Mu-__Pi"/>
    <property type="match status" value="1"/>
</dbReference>
<evidence type="ECO:0000256" key="1">
    <source>
        <dbReference type="ARBA" id="ARBA00012452"/>
    </source>
</evidence>
<keyword evidence="8" id="KW-1185">Reference proteome</keyword>
<feature type="domain" description="GST N-terminal" evidence="5">
    <location>
        <begin position="6"/>
        <end position="83"/>
    </location>
</feature>
<dbReference type="SUPFAM" id="SSF47616">
    <property type="entry name" value="GST C-terminal domain-like"/>
    <property type="match status" value="1"/>
</dbReference>
<sequence>MARNDPIYKLVYFDLRGLGETARQIFAYAAVEYEDHRIKREDWPYQKDATPFRTLPYLEVDGEVIGQSNAICRFLARRFNLAGRDDLEQARVDALVDYVNDVRNGGLIGWFREEDKEKKEKLKAEYFNKTVHGYLETFEKHLKANTDSNAEYFVGSGPTWADIHIAILMGMLQDVEPTVLAKYPLLKAHKARVENLKGIKEWIQKRPKTAM</sequence>
<dbReference type="InterPro" id="IPR004046">
    <property type="entry name" value="GST_C"/>
</dbReference>
<evidence type="ECO:0000256" key="4">
    <source>
        <dbReference type="ARBA" id="ARBA00047960"/>
    </source>
</evidence>
<gene>
    <name evidence="7" type="ORF">BV898_10304</name>
</gene>
<dbReference type="Gene3D" id="3.40.30.10">
    <property type="entry name" value="Glutaredoxin"/>
    <property type="match status" value="1"/>
</dbReference>
<comment type="caution">
    <text evidence="7">The sequence shown here is derived from an EMBL/GenBank/DDBJ whole genome shotgun (WGS) entry which is preliminary data.</text>
</comment>
<dbReference type="PANTHER" id="PTHR11571:SF224">
    <property type="entry name" value="HEMATOPOIETIC PROSTAGLANDIN D SYNTHASE"/>
    <property type="match status" value="1"/>
</dbReference>
<dbReference type="Pfam" id="PF02798">
    <property type="entry name" value="GST_N"/>
    <property type="match status" value="1"/>
</dbReference>
<protein>
    <recommendedName>
        <fullName evidence="1">glutathione transferase</fullName>
        <ecNumber evidence="1">2.5.1.18</ecNumber>
    </recommendedName>
</protein>
<dbReference type="SUPFAM" id="SSF52833">
    <property type="entry name" value="Thioredoxin-like"/>
    <property type="match status" value="1"/>
</dbReference>
<dbReference type="Gene3D" id="1.20.1050.10">
    <property type="match status" value="1"/>
</dbReference>
<dbReference type="FunFam" id="3.40.30.10:FF:000035">
    <property type="entry name" value="hematopoietic prostaglandin D synthase"/>
    <property type="match status" value="1"/>
</dbReference>
<evidence type="ECO:0000259" key="6">
    <source>
        <dbReference type="PROSITE" id="PS50405"/>
    </source>
</evidence>
<dbReference type="EMBL" id="MTYJ01000087">
    <property type="protein sequence ID" value="OQV15584.1"/>
    <property type="molecule type" value="Genomic_DNA"/>
</dbReference>
<name>A0A1W0WK62_HYPEX</name>
<comment type="catalytic activity">
    <reaction evidence="4">
        <text>RX + glutathione = an S-substituted glutathione + a halide anion + H(+)</text>
        <dbReference type="Rhea" id="RHEA:16437"/>
        <dbReference type="ChEBI" id="CHEBI:15378"/>
        <dbReference type="ChEBI" id="CHEBI:16042"/>
        <dbReference type="ChEBI" id="CHEBI:17792"/>
        <dbReference type="ChEBI" id="CHEBI:57925"/>
        <dbReference type="ChEBI" id="CHEBI:90779"/>
        <dbReference type="EC" id="2.5.1.18"/>
    </reaction>
</comment>
<dbReference type="Pfam" id="PF14497">
    <property type="entry name" value="GST_C_3"/>
    <property type="match status" value="1"/>
</dbReference>
<feature type="domain" description="GST C-terminal" evidence="6">
    <location>
        <begin position="85"/>
        <end position="211"/>
    </location>
</feature>
<dbReference type="SFLD" id="SFLDS00019">
    <property type="entry name" value="Glutathione_Transferase_(cytos"/>
    <property type="match status" value="1"/>
</dbReference>
<dbReference type="GO" id="GO:0004602">
    <property type="term" value="F:glutathione peroxidase activity"/>
    <property type="evidence" value="ECO:0007669"/>
    <property type="project" value="UniProtKB-ARBA"/>
</dbReference>
<dbReference type="InterPro" id="IPR050213">
    <property type="entry name" value="GST_superfamily"/>
</dbReference>
<dbReference type="OrthoDB" id="414243at2759"/>
<evidence type="ECO:0000256" key="2">
    <source>
        <dbReference type="ARBA" id="ARBA00022679"/>
    </source>
</evidence>
<dbReference type="AlphaFoldDB" id="A0A1W0WK62"/>
<evidence type="ECO:0000313" key="8">
    <source>
        <dbReference type="Proteomes" id="UP000192578"/>
    </source>
</evidence>
<dbReference type="FunFam" id="1.20.1050.10:FF:000030">
    <property type="entry name" value="Glutathione S-transferase S1"/>
    <property type="match status" value="1"/>
</dbReference>
<proteinExistence type="inferred from homology"/>
<dbReference type="SMR" id="A0A1W0WK62"/>
<reference evidence="8" key="1">
    <citation type="submission" date="2017-01" db="EMBL/GenBank/DDBJ databases">
        <title>Comparative genomics of anhydrobiosis in the tardigrade Hypsibius dujardini.</title>
        <authorList>
            <person name="Yoshida Y."/>
            <person name="Koutsovoulos G."/>
            <person name="Laetsch D."/>
            <person name="Stevens L."/>
            <person name="Kumar S."/>
            <person name="Horikawa D."/>
            <person name="Ishino K."/>
            <person name="Komine S."/>
            <person name="Tomita M."/>
            <person name="Blaxter M."/>
            <person name="Arakawa K."/>
        </authorList>
    </citation>
    <scope>NUCLEOTIDE SEQUENCE [LARGE SCALE GENOMIC DNA]</scope>
    <source>
        <strain evidence="8">Z151</strain>
    </source>
</reference>
<dbReference type="CDD" id="cd03192">
    <property type="entry name" value="GST_C_Sigma_like"/>
    <property type="match status" value="1"/>
</dbReference>
<evidence type="ECO:0000313" key="7">
    <source>
        <dbReference type="EMBL" id="OQV15584.1"/>
    </source>
</evidence>
<dbReference type="InterPro" id="IPR036249">
    <property type="entry name" value="Thioredoxin-like_sf"/>
</dbReference>
<dbReference type="SFLD" id="SFLDG01205">
    <property type="entry name" value="AMPS.1"/>
    <property type="match status" value="1"/>
</dbReference>
<dbReference type="EC" id="2.5.1.18" evidence="1"/>
<keyword evidence="2" id="KW-0808">Transferase</keyword>
<dbReference type="Proteomes" id="UP000192578">
    <property type="component" value="Unassembled WGS sequence"/>
</dbReference>
<dbReference type="GO" id="GO:0006749">
    <property type="term" value="P:glutathione metabolic process"/>
    <property type="evidence" value="ECO:0007669"/>
    <property type="project" value="TreeGrafter"/>
</dbReference>
<dbReference type="GO" id="GO:0004364">
    <property type="term" value="F:glutathione transferase activity"/>
    <property type="evidence" value="ECO:0007669"/>
    <property type="project" value="UniProtKB-EC"/>
</dbReference>
<dbReference type="InterPro" id="IPR036282">
    <property type="entry name" value="Glutathione-S-Trfase_C_sf"/>
</dbReference>
<dbReference type="PANTHER" id="PTHR11571">
    <property type="entry name" value="GLUTATHIONE S-TRANSFERASE"/>
    <property type="match status" value="1"/>
</dbReference>
<accession>A0A1W0WK62</accession>
<evidence type="ECO:0000259" key="5">
    <source>
        <dbReference type="PROSITE" id="PS50404"/>
    </source>
</evidence>
<dbReference type="InterPro" id="IPR010987">
    <property type="entry name" value="Glutathione-S-Trfase_C-like"/>
</dbReference>